<sequence length="247" mass="27154">MHYWDKSQVKYNKELDLIEKKRNIVIVGASRGIGLAVAEFYAAKGDCIISVSRTRSSVGQWIEADISTLEGIRKVIDEISDKAIDALLYMGGIWESSAFTEEYDFEKTSFTETQSIINVNQLAPIELVKGLLANLRRAKNPRAIFMGATSGLELSTTSEVAYSASKFGLRGAVHSLRVGYKNEGIGFTTVNPGYVGTDEVLNDIESGESIGLIPIPMEDIIRAVDFVMQSSRNTDIGDIVLTQKFGR</sequence>
<protein>
    <recommendedName>
        <fullName evidence="5">Oxidoreductase</fullName>
    </recommendedName>
</protein>
<dbReference type="SUPFAM" id="SSF51735">
    <property type="entry name" value="NAD(P)-binding Rossmann-fold domains"/>
    <property type="match status" value="1"/>
</dbReference>
<comment type="similarity">
    <text evidence="1">Belongs to the short-chain dehydrogenases/reductases (SDR) family.</text>
</comment>
<dbReference type="PANTHER" id="PTHR43391:SF94">
    <property type="entry name" value="OXIDOREDUCTASE-RELATED"/>
    <property type="match status" value="1"/>
</dbReference>
<evidence type="ECO:0000256" key="2">
    <source>
        <dbReference type="ARBA" id="ARBA00023002"/>
    </source>
</evidence>
<name>A0A8I0T6F4_9GAMM</name>
<keyword evidence="4" id="KW-1185">Reference proteome</keyword>
<gene>
    <name evidence="3" type="ORF">PPEP_b0990</name>
</gene>
<evidence type="ECO:0000313" key="4">
    <source>
        <dbReference type="Proteomes" id="UP000660708"/>
    </source>
</evidence>
<keyword evidence="2" id="KW-0560">Oxidoreductase</keyword>
<dbReference type="CDD" id="cd05233">
    <property type="entry name" value="SDR_c"/>
    <property type="match status" value="1"/>
</dbReference>
<dbReference type="Proteomes" id="UP000660708">
    <property type="component" value="Unassembled WGS sequence"/>
</dbReference>
<evidence type="ECO:0000256" key="1">
    <source>
        <dbReference type="ARBA" id="ARBA00006484"/>
    </source>
</evidence>
<reference evidence="3 4" key="1">
    <citation type="submission" date="2015-06" db="EMBL/GenBank/DDBJ databases">
        <title>Genome sequence of Pseudoalteromonas peptidolytica.</title>
        <authorList>
            <person name="Xie B.-B."/>
            <person name="Rong J.-C."/>
            <person name="Qin Q.-L."/>
            <person name="Zhang Y.-Z."/>
        </authorList>
    </citation>
    <scope>NUCLEOTIDE SEQUENCE [LARGE SCALE GENOMIC DNA]</scope>
    <source>
        <strain evidence="3 4">F12-50-A1</strain>
    </source>
</reference>
<organism evidence="3 4">
    <name type="scientific">Pseudoalteromonas peptidolytica F12-50-A1</name>
    <dbReference type="NCBI Taxonomy" id="1315280"/>
    <lineage>
        <taxon>Bacteria</taxon>
        <taxon>Pseudomonadati</taxon>
        <taxon>Pseudomonadota</taxon>
        <taxon>Gammaproteobacteria</taxon>
        <taxon>Alteromonadales</taxon>
        <taxon>Pseudoalteromonadaceae</taxon>
        <taxon>Pseudoalteromonas</taxon>
    </lineage>
</organism>
<evidence type="ECO:0000313" key="3">
    <source>
        <dbReference type="EMBL" id="MBE0349080.1"/>
    </source>
</evidence>
<dbReference type="AlphaFoldDB" id="A0A8I0T6F4"/>
<evidence type="ECO:0008006" key="5">
    <source>
        <dbReference type="Google" id="ProtNLM"/>
    </source>
</evidence>
<dbReference type="EMBL" id="AQHF01000034">
    <property type="protein sequence ID" value="MBE0349080.1"/>
    <property type="molecule type" value="Genomic_DNA"/>
</dbReference>
<dbReference type="Pfam" id="PF00106">
    <property type="entry name" value="adh_short"/>
    <property type="match status" value="1"/>
</dbReference>
<dbReference type="PANTHER" id="PTHR43391">
    <property type="entry name" value="RETINOL DEHYDROGENASE-RELATED"/>
    <property type="match status" value="1"/>
</dbReference>
<dbReference type="Gene3D" id="3.40.50.720">
    <property type="entry name" value="NAD(P)-binding Rossmann-like Domain"/>
    <property type="match status" value="1"/>
</dbReference>
<comment type="caution">
    <text evidence="3">The sequence shown here is derived from an EMBL/GenBank/DDBJ whole genome shotgun (WGS) entry which is preliminary data.</text>
</comment>
<dbReference type="InterPro" id="IPR036291">
    <property type="entry name" value="NAD(P)-bd_dom_sf"/>
</dbReference>
<dbReference type="PRINTS" id="PR00081">
    <property type="entry name" value="GDHRDH"/>
</dbReference>
<dbReference type="InterPro" id="IPR002347">
    <property type="entry name" value="SDR_fam"/>
</dbReference>
<accession>A0A8I0T6F4</accession>
<dbReference type="GO" id="GO:0016491">
    <property type="term" value="F:oxidoreductase activity"/>
    <property type="evidence" value="ECO:0007669"/>
    <property type="project" value="UniProtKB-KW"/>
</dbReference>
<proteinExistence type="inferred from homology"/>